<name>A0A4Y2C839_ARAVE</name>
<dbReference type="Pfam" id="PF13843">
    <property type="entry name" value="DDE_Tnp_1_7"/>
    <property type="match status" value="1"/>
</dbReference>
<dbReference type="OrthoDB" id="5876240at2759"/>
<feature type="non-terminal residue" evidence="2">
    <location>
        <position position="160"/>
    </location>
</feature>
<evidence type="ECO:0000313" key="2">
    <source>
        <dbReference type="EMBL" id="GBL99484.1"/>
    </source>
</evidence>
<gene>
    <name evidence="2" type="ORF">AVEN_142414_1</name>
</gene>
<reference evidence="2 3" key="1">
    <citation type="journal article" date="2019" name="Sci. Rep.">
        <title>Orb-weaving spider Araneus ventricosus genome elucidates the spidroin gene catalogue.</title>
        <authorList>
            <person name="Kono N."/>
            <person name="Nakamura H."/>
            <person name="Ohtoshi R."/>
            <person name="Moran D.A.P."/>
            <person name="Shinohara A."/>
            <person name="Yoshida Y."/>
            <person name="Fujiwara M."/>
            <person name="Mori M."/>
            <person name="Tomita M."/>
            <person name="Arakawa K."/>
        </authorList>
    </citation>
    <scope>NUCLEOTIDE SEQUENCE [LARGE SCALE GENOMIC DNA]</scope>
</reference>
<comment type="caution">
    <text evidence="2">The sequence shown here is derived from an EMBL/GenBank/DDBJ whole genome shotgun (WGS) entry which is preliminary data.</text>
</comment>
<proteinExistence type="predicted"/>
<dbReference type="Proteomes" id="UP000499080">
    <property type="component" value="Unassembled WGS sequence"/>
</dbReference>
<sequence length="160" mass="18114">MSARVVRTLTKPLLDKGYCLTMDNFYNSPDLADTLIKRKTDVCGTLRLNRKDLSQDPKTKKLKKVEIIAYQRVNLALWNSFILYYKAGVSRSPKQFRMGLVDKLIAENHGGKFSGASERTSISPSPLRLTSRHFPDVISATEKKNPKSQCALCCCKRDSR</sequence>
<dbReference type="EMBL" id="BGPR01085460">
    <property type="protein sequence ID" value="GBL99484.1"/>
    <property type="molecule type" value="Genomic_DNA"/>
</dbReference>
<feature type="domain" description="PiggyBac transposable element-derived protein" evidence="1">
    <location>
        <begin position="3"/>
        <end position="78"/>
    </location>
</feature>
<dbReference type="PANTHER" id="PTHR46599">
    <property type="entry name" value="PIGGYBAC TRANSPOSABLE ELEMENT-DERIVED PROTEIN 4"/>
    <property type="match status" value="1"/>
</dbReference>
<evidence type="ECO:0000313" key="3">
    <source>
        <dbReference type="Proteomes" id="UP000499080"/>
    </source>
</evidence>
<protein>
    <recommendedName>
        <fullName evidence="1">PiggyBac transposable element-derived protein domain-containing protein</fullName>
    </recommendedName>
</protein>
<organism evidence="2 3">
    <name type="scientific">Araneus ventricosus</name>
    <name type="common">Orbweaver spider</name>
    <name type="synonym">Epeira ventricosa</name>
    <dbReference type="NCBI Taxonomy" id="182803"/>
    <lineage>
        <taxon>Eukaryota</taxon>
        <taxon>Metazoa</taxon>
        <taxon>Ecdysozoa</taxon>
        <taxon>Arthropoda</taxon>
        <taxon>Chelicerata</taxon>
        <taxon>Arachnida</taxon>
        <taxon>Araneae</taxon>
        <taxon>Araneomorphae</taxon>
        <taxon>Entelegynae</taxon>
        <taxon>Araneoidea</taxon>
        <taxon>Araneidae</taxon>
        <taxon>Araneus</taxon>
    </lineage>
</organism>
<dbReference type="InterPro" id="IPR029526">
    <property type="entry name" value="PGBD"/>
</dbReference>
<accession>A0A4Y2C839</accession>
<dbReference type="AlphaFoldDB" id="A0A4Y2C839"/>
<keyword evidence="3" id="KW-1185">Reference proteome</keyword>
<dbReference type="PANTHER" id="PTHR46599:SF3">
    <property type="entry name" value="PIGGYBAC TRANSPOSABLE ELEMENT-DERIVED PROTEIN 4"/>
    <property type="match status" value="1"/>
</dbReference>
<evidence type="ECO:0000259" key="1">
    <source>
        <dbReference type="Pfam" id="PF13843"/>
    </source>
</evidence>